<keyword evidence="6" id="KW-0406">Ion transport</keyword>
<feature type="transmembrane region" description="Helical" evidence="8">
    <location>
        <begin position="6"/>
        <end position="25"/>
    </location>
</feature>
<proteinExistence type="predicted"/>
<feature type="transmembrane region" description="Helical" evidence="8">
    <location>
        <begin position="348"/>
        <end position="367"/>
    </location>
</feature>
<feature type="domain" description="Cation/H+ exchanger transmembrane" evidence="9">
    <location>
        <begin position="19"/>
        <end position="403"/>
    </location>
</feature>
<comment type="subcellular location">
    <subcellularLocation>
        <location evidence="1">Cell membrane</location>
        <topology evidence="1">Multi-pass membrane protein</topology>
    </subcellularLocation>
</comment>
<accession>A0A952FJR6</accession>
<dbReference type="Proteomes" id="UP000700706">
    <property type="component" value="Unassembled WGS sequence"/>
</dbReference>
<evidence type="ECO:0000256" key="7">
    <source>
        <dbReference type="ARBA" id="ARBA00023136"/>
    </source>
</evidence>
<organism evidence="10 11">
    <name type="scientific">Inquilinus limosus</name>
    <dbReference type="NCBI Taxonomy" id="171674"/>
    <lineage>
        <taxon>Bacteria</taxon>
        <taxon>Pseudomonadati</taxon>
        <taxon>Pseudomonadota</taxon>
        <taxon>Alphaproteobacteria</taxon>
        <taxon>Rhodospirillales</taxon>
        <taxon>Rhodospirillaceae</taxon>
        <taxon>Inquilinus</taxon>
    </lineage>
</organism>
<evidence type="ECO:0000256" key="3">
    <source>
        <dbReference type="ARBA" id="ARBA00022449"/>
    </source>
</evidence>
<feature type="transmembrane region" description="Helical" evidence="8">
    <location>
        <begin position="32"/>
        <end position="53"/>
    </location>
</feature>
<keyword evidence="7 8" id="KW-0472">Membrane</keyword>
<keyword evidence="3" id="KW-0050">Antiport</keyword>
<comment type="caution">
    <text evidence="10">The sequence shown here is derived from an EMBL/GenBank/DDBJ whole genome shotgun (WGS) entry which is preliminary data.</text>
</comment>
<dbReference type="PANTHER" id="PTHR32507">
    <property type="entry name" value="NA(+)/H(+) ANTIPORTER 1"/>
    <property type="match status" value="1"/>
</dbReference>
<reference evidence="10" key="1">
    <citation type="submission" date="2020-06" db="EMBL/GenBank/DDBJ databases">
        <title>Stable isotope informed genome-resolved metagenomics uncovers potential trophic interactions in rhizosphere soil.</title>
        <authorList>
            <person name="Starr E.P."/>
            <person name="Shi S."/>
            <person name="Blazewicz S.J."/>
            <person name="Koch B.J."/>
            <person name="Probst A.J."/>
            <person name="Hungate B.A."/>
            <person name="Pett-Ridge J."/>
            <person name="Firestone M.K."/>
            <person name="Banfield J.F."/>
        </authorList>
    </citation>
    <scope>NUCLEOTIDE SEQUENCE</scope>
    <source>
        <strain evidence="10">YM_69_17</strain>
    </source>
</reference>
<feature type="transmembrane region" description="Helical" evidence="8">
    <location>
        <begin position="379"/>
        <end position="404"/>
    </location>
</feature>
<evidence type="ECO:0000256" key="8">
    <source>
        <dbReference type="SAM" id="Phobius"/>
    </source>
</evidence>
<gene>
    <name evidence="10" type="ORF">JF625_04685</name>
</gene>
<evidence type="ECO:0000256" key="5">
    <source>
        <dbReference type="ARBA" id="ARBA00022989"/>
    </source>
</evidence>
<dbReference type="InterPro" id="IPR006153">
    <property type="entry name" value="Cation/H_exchanger_TM"/>
</dbReference>
<evidence type="ECO:0000256" key="4">
    <source>
        <dbReference type="ARBA" id="ARBA00022692"/>
    </source>
</evidence>
<feature type="transmembrane region" description="Helical" evidence="8">
    <location>
        <begin position="315"/>
        <end position="336"/>
    </location>
</feature>
<feature type="transmembrane region" description="Helical" evidence="8">
    <location>
        <begin position="172"/>
        <end position="193"/>
    </location>
</feature>
<dbReference type="PANTHER" id="PTHR32507:SF8">
    <property type="entry name" value="CNH1P"/>
    <property type="match status" value="1"/>
</dbReference>
<feature type="transmembrane region" description="Helical" evidence="8">
    <location>
        <begin position="97"/>
        <end position="120"/>
    </location>
</feature>
<evidence type="ECO:0000256" key="2">
    <source>
        <dbReference type="ARBA" id="ARBA00022448"/>
    </source>
</evidence>
<keyword evidence="2" id="KW-0813">Transport</keyword>
<dbReference type="AlphaFoldDB" id="A0A952FJR6"/>
<evidence type="ECO:0000256" key="6">
    <source>
        <dbReference type="ARBA" id="ARBA00023065"/>
    </source>
</evidence>
<dbReference type="EMBL" id="JAEKLZ010000106">
    <property type="protein sequence ID" value="MBW8724440.1"/>
    <property type="molecule type" value="Genomic_DNA"/>
</dbReference>
<dbReference type="GO" id="GO:0005886">
    <property type="term" value="C:plasma membrane"/>
    <property type="evidence" value="ECO:0007669"/>
    <property type="project" value="UniProtKB-SubCell"/>
</dbReference>
<feature type="transmembrane region" description="Helical" evidence="8">
    <location>
        <begin position="65"/>
        <end position="85"/>
    </location>
</feature>
<protein>
    <submittedName>
        <fullName evidence="10">Cation:proton antiporter</fullName>
    </submittedName>
</protein>
<feature type="transmembrane region" description="Helical" evidence="8">
    <location>
        <begin position="200"/>
        <end position="223"/>
    </location>
</feature>
<dbReference type="Pfam" id="PF00999">
    <property type="entry name" value="Na_H_Exchanger"/>
    <property type="match status" value="1"/>
</dbReference>
<sequence>MPEAVDASALISLALGLLVLLSAWLPMVVNRLPLSLPIVAVGVGFVAPHGPWMTHASTILLQEQVLEHLVEFVILVALMGAGLRVERPVGWRRWQATIRLLGIAMPLTIAAMAALCWAGLGLSWAAALLIAAALAPTDPVLACDVQVGPPGEEEGGEVRFALTSEAGLNDGLAFPFVVLAMAVAAAPLGAVWTHWLAVDVIWKIGCSALIGTIAGRVFGWLTFRLPRLKLSRTGDGLVAVGVTLISYGLTELAAGYGFVAVFIAAVTLRATDRSSDFHGAMAEFSEQIERVLMVLVLLVFGVAIGTGALDRLGWPEILAGSALLLVIRPICGWVSLIGTPLPPAARGLMAFFGIRGLGTFYYMAYALGRADFPDAGRLWAIASFTVLASILLHGVASTPLMAWADRRRGAHRASRRAEDP</sequence>
<evidence type="ECO:0000313" key="10">
    <source>
        <dbReference type="EMBL" id="MBW8724440.1"/>
    </source>
</evidence>
<keyword evidence="5 8" id="KW-1133">Transmembrane helix</keyword>
<dbReference type="GO" id="GO:0015297">
    <property type="term" value="F:antiporter activity"/>
    <property type="evidence" value="ECO:0007669"/>
    <property type="project" value="UniProtKB-KW"/>
</dbReference>
<evidence type="ECO:0000256" key="1">
    <source>
        <dbReference type="ARBA" id="ARBA00004651"/>
    </source>
</evidence>
<evidence type="ECO:0000259" key="9">
    <source>
        <dbReference type="Pfam" id="PF00999"/>
    </source>
</evidence>
<dbReference type="GO" id="GO:1902600">
    <property type="term" value="P:proton transmembrane transport"/>
    <property type="evidence" value="ECO:0007669"/>
    <property type="project" value="InterPro"/>
</dbReference>
<evidence type="ECO:0000313" key="11">
    <source>
        <dbReference type="Proteomes" id="UP000700706"/>
    </source>
</evidence>
<feature type="transmembrane region" description="Helical" evidence="8">
    <location>
        <begin position="291"/>
        <end position="309"/>
    </location>
</feature>
<name>A0A952FJR6_9PROT</name>
<keyword evidence="4 8" id="KW-0812">Transmembrane</keyword>